<feature type="compositionally biased region" description="Basic and acidic residues" evidence="1">
    <location>
        <begin position="664"/>
        <end position="673"/>
    </location>
</feature>
<feature type="region of interest" description="Disordered" evidence="1">
    <location>
        <begin position="1088"/>
        <end position="1153"/>
    </location>
</feature>
<evidence type="ECO:0000256" key="2">
    <source>
        <dbReference type="SAM" id="SignalP"/>
    </source>
</evidence>
<dbReference type="RefSeq" id="XP_028873094.1">
    <property type="nucleotide sequence ID" value="XM_029018710.1"/>
</dbReference>
<organism evidence="3 4">
    <name type="scientific">Cryptosporidium ubiquitum</name>
    <dbReference type="NCBI Taxonomy" id="857276"/>
    <lineage>
        <taxon>Eukaryota</taxon>
        <taxon>Sar</taxon>
        <taxon>Alveolata</taxon>
        <taxon>Apicomplexa</taxon>
        <taxon>Conoidasida</taxon>
        <taxon>Coccidia</taxon>
        <taxon>Eucoccidiorida</taxon>
        <taxon>Eimeriorina</taxon>
        <taxon>Cryptosporidiidae</taxon>
        <taxon>Cryptosporidium</taxon>
    </lineage>
</organism>
<feature type="region of interest" description="Disordered" evidence="1">
    <location>
        <begin position="589"/>
        <end position="608"/>
    </location>
</feature>
<feature type="compositionally biased region" description="Polar residues" evidence="1">
    <location>
        <begin position="383"/>
        <end position="394"/>
    </location>
</feature>
<keyword evidence="2" id="KW-0732">Signal</keyword>
<feature type="compositionally biased region" description="Basic residues" evidence="1">
    <location>
        <begin position="1002"/>
        <end position="1020"/>
    </location>
</feature>
<keyword evidence="4" id="KW-1185">Reference proteome</keyword>
<feature type="compositionally biased region" description="Polar residues" evidence="1">
    <location>
        <begin position="988"/>
        <end position="1001"/>
    </location>
</feature>
<feature type="compositionally biased region" description="Polar residues" evidence="1">
    <location>
        <begin position="1115"/>
        <end position="1126"/>
    </location>
</feature>
<feature type="compositionally biased region" description="Basic and acidic residues" evidence="1">
    <location>
        <begin position="460"/>
        <end position="472"/>
    </location>
</feature>
<evidence type="ECO:0000313" key="4">
    <source>
        <dbReference type="Proteomes" id="UP000186176"/>
    </source>
</evidence>
<feature type="region of interest" description="Disordered" evidence="1">
    <location>
        <begin position="947"/>
        <end position="974"/>
    </location>
</feature>
<protein>
    <submittedName>
        <fullName evidence="3">Uncharacterized protein</fullName>
    </submittedName>
</protein>
<feature type="region of interest" description="Disordered" evidence="1">
    <location>
        <begin position="877"/>
        <end position="933"/>
    </location>
</feature>
<feature type="compositionally biased region" description="Low complexity" evidence="1">
    <location>
        <begin position="779"/>
        <end position="789"/>
    </location>
</feature>
<dbReference type="AlphaFoldDB" id="A0A1J4MB64"/>
<dbReference type="EMBL" id="LRBP01000030">
    <property type="protein sequence ID" value="OII71223.1"/>
    <property type="molecule type" value="Genomic_DNA"/>
</dbReference>
<dbReference type="OrthoDB" id="344337at2759"/>
<dbReference type="GeneID" id="39978489"/>
<comment type="caution">
    <text evidence="3">The sequence shown here is derived from an EMBL/GenBank/DDBJ whole genome shotgun (WGS) entry which is preliminary data.</text>
</comment>
<feature type="compositionally biased region" description="Pro residues" evidence="1">
    <location>
        <begin position="790"/>
        <end position="814"/>
    </location>
</feature>
<feature type="region of interest" description="Disordered" evidence="1">
    <location>
        <begin position="1200"/>
        <end position="1261"/>
    </location>
</feature>
<feature type="compositionally biased region" description="Polar residues" evidence="1">
    <location>
        <begin position="648"/>
        <end position="663"/>
    </location>
</feature>
<feature type="chain" id="PRO_5012091367" evidence="2">
    <location>
        <begin position="19"/>
        <end position="1261"/>
    </location>
</feature>
<sequence length="1261" mass="144507">MRIVIVLTTLFFIQIYFQEKDLNFFKESFIQLKLLSNTKNNDSETKSVNTSEELLGAVGGYCQDCEREGNNGVCTHSCDGKQNCMGSTSNLSNIPEEDLSGSDPSNQDNISLKSQYEDFKTKESFPNLQLDDYIQKTAMIDIDGFGTELETVVRDLVLVNNAIKNNFVYEENVILLFDLCNKLKEAIELLSYNTKIISTNYRRNKKMLSDMILKDPKFGKCVRAFNIRSENKSLIIQASKIKIRLKNLKLIFSKYCMPERERILFLMKQTIVGKFKSTQQYRNNIRNIYNTSYLEYLKGNCYSPLKHIEGKCTKKKPCNQCNQLKPIFESGEFERELKKVNKIEREFHKISRGMSTDYRSQLNEYLDFEKKLKEFESSEVSDINTEVESGSKNSEIGKLKSPEKRKKNKRPLISITNLNRMIHENITSNIRKKSITQKYNFKPKNEKKWNVGNIFDKVRTEKKENKSRENKKGLISSPITTLVPQVNSPEINTNQDTSNNIENPTGNHASEPEKENDSGPLYQNISPNADSTTKVIYESIPHETNEKSQNTRFKALDPVTAQLYTILMKRKERKNKTGSLDNIEVHSTRSSINGDFSDSEFDTNSSFESFNGDHFEELNGLSNEPHAWFGSDSNSDNETKGADHQPTSKESLNLNEEFGSNDSDQTHKEEFYRENSIYEHSKSIIKKERSDFEKETGQEVTIFEIEEAKNREDLTKRAQIKLPSNPQVNQSRVTKSPFKNVRSFFTKHLNKKKIKSTEKNIFGTKKSGDKTNLAIQRLSPSPSSQTSSFSPPPPPSFSPPPPPSFSPPPPPPFHPRLTNRFIGRPNSIYGLEQSVVSQQSSDTSNHQEDILQSTKPGKRGPLTKKQLQSLLNQHYSQNINKQGEHTKKTRDNEDLNEKDAINRRTPSSPSPPPKPSFSPPPPPSFPSPTTSRVISRPSSIYLFEHSAVSRQPSDTSSHQEDILHSTKPGKRGPLTKKQLQSLLNEYQSQNMNKRSSVGNHSARSKTRSHRKSGLKRKISSKKNYSETKMTSFNKPLYSKIVKSKLRSNGRNSKNFPLTRDSILNSDSIESKEIHKTDQMEDRIYCSIRSFTSSTKRPSKQRNSSRRCSPKDDTSKPLNNKTAMKTRTSTRKHLDQSKTRSRSPSLDHNGFKEGNDIENVMKLVGKTRRSSKKNISKKRKLLRKTFFTKFKLNTKIKSVRRQKTNVFKVNKSKKRKRSRSGENNKARSRSNSNTSKNNEENENENEETLFKPILSDSEDRLI</sequence>
<feature type="region of interest" description="Disordered" evidence="1">
    <location>
        <begin position="460"/>
        <end position="528"/>
    </location>
</feature>
<reference evidence="3 4" key="1">
    <citation type="submission" date="2016-10" db="EMBL/GenBank/DDBJ databases">
        <title>Reductive evolution of mitochondrial metabolism and differential evolution of invasion-related proteins in Cryptosporidium.</title>
        <authorList>
            <person name="Liu S."/>
            <person name="Roellig D.M."/>
            <person name="Guo Y."/>
            <person name="Li N."/>
            <person name="Frace M.A."/>
            <person name="Tang K."/>
            <person name="Zhang L."/>
            <person name="Feng Y."/>
            <person name="Xiao L."/>
        </authorList>
    </citation>
    <scope>NUCLEOTIDE SEQUENCE [LARGE SCALE GENOMIC DNA]</scope>
    <source>
        <strain evidence="3">39726</strain>
    </source>
</reference>
<evidence type="ECO:0000313" key="3">
    <source>
        <dbReference type="EMBL" id="OII71223.1"/>
    </source>
</evidence>
<feature type="compositionally biased region" description="Basic and acidic residues" evidence="1">
    <location>
        <begin position="882"/>
        <end position="902"/>
    </location>
</feature>
<feature type="signal peptide" evidence="2">
    <location>
        <begin position="1"/>
        <end position="18"/>
    </location>
</feature>
<accession>A0A1J4MB64</accession>
<feature type="region of interest" description="Disordered" evidence="1">
    <location>
        <begin position="988"/>
        <end position="1030"/>
    </location>
</feature>
<evidence type="ECO:0000256" key="1">
    <source>
        <dbReference type="SAM" id="MobiDB-lite"/>
    </source>
</evidence>
<name>A0A1J4MB64_9CRYT</name>
<gene>
    <name evidence="3" type="ORF">cubi_01698</name>
</gene>
<feature type="compositionally biased region" description="Basic and acidic residues" evidence="1">
    <location>
        <begin position="637"/>
        <end position="647"/>
    </location>
</feature>
<dbReference type="Proteomes" id="UP000186176">
    <property type="component" value="Unassembled WGS sequence"/>
</dbReference>
<feature type="region of interest" description="Disordered" evidence="1">
    <location>
        <begin position="383"/>
        <end position="412"/>
    </location>
</feature>
<feature type="region of interest" description="Disordered" evidence="1">
    <location>
        <begin position="756"/>
        <end position="862"/>
    </location>
</feature>
<dbReference type="VEuPathDB" id="CryptoDB:cubi_01698"/>
<feature type="region of interest" description="Disordered" evidence="1">
    <location>
        <begin position="615"/>
        <end position="673"/>
    </location>
</feature>
<feature type="compositionally biased region" description="Pro residues" evidence="1">
    <location>
        <begin position="908"/>
        <end position="926"/>
    </location>
</feature>
<feature type="compositionally biased region" description="Polar residues" evidence="1">
    <location>
        <begin position="477"/>
        <end position="508"/>
    </location>
</feature>
<proteinExistence type="predicted"/>